<evidence type="ECO:0000313" key="4">
    <source>
        <dbReference type="EnsemblPlants" id="OPUNC11G00510.1"/>
    </source>
</evidence>
<dbReference type="AlphaFoldDB" id="A0A0E0MBK8"/>
<dbReference type="GO" id="GO:0006412">
    <property type="term" value="P:translation"/>
    <property type="evidence" value="ECO:0007669"/>
    <property type="project" value="InterPro"/>
</dbReference>
<dbReference type="HOGENOM" id="CLU_2296275_0_0_1"/>
<keyword evidence="5" id="KW-1185">Reference proteome</keyword>
<dbReference type="InterPro" id="IPR001047">
    <property type="entry name" value="Ribosomal_eS8"/>
</dbReference>
<keyword evidence="2" id="KW-0689">Ribosomal protein</keyword>
<dbReference type="Proteomes" id="UP000026962">
    <property type="component" value="Chromosome 11"/>
</dbReference>
<dbReference type="GO" id="GO:0003735">
    <property type="term" value="F:structural constituent of ribosome"/>
    <property type="evidence" value="ECO:0007669"/>
    <property type="project" value="InterPro"/>
</dbReference>
<evidence type="ECO:0000256" key="1">
    <source>
        <dbReference type="ARBA" id="ARBA00005257"/>
    </source>
</evidence>
<dbReference type="InterPro" id="IPR042563">
    <property type="entry name" value="Ribosomal_protein_eS8_euk"/>
</dbReference>
<dbReference type="Pfam" id="PF01201">
    <property type="entry name" value="Ribosomal_S8e"/>
    <property type="match status" value="1"/>
</dbReference>
<comment type="similarity">
    <text evidence="1">Belongs to the eukaryotic ribosomal protein eS8 family.</text>
</comment>
<evidence type="ECO:0000256" key="3">
    <source>
        <dbReference type="ARBA" id="ARBA00023274"/>
    </source>
</evidence>
<reference evidence="4" key="1">
    <citation type="submission" date="2015-04" db="UniProtKB">
        <authorList>
            <consortium name="EnsemblPlants"/>
        </authorList>
    </citation>
    <scope>IDENTIFICATION</scope>
</reference>
<dbReference type="InterPro" id="IPR022309">
    <property type="entry name" value="Ribosomal_Se8/biogenesis_NSA2"/>
</dbReference>
<sequence length="101" mass="11588">MTLITGSKYELGRQPANTKLSSNKAVGRVRVCGGNVNWRAFRLDTGNYKKWYLTHFGVDIGRKKKAPAAKKDAEEYDELLEGFMIVVKLKYNEKMLIQDFK</sequence>
<evidence type="ECO:0000256" key="2">
    <source>
        <dbReference type="ARBA" id="ARBA00022980"/>
    </source>
</evidence>
<name>A0A0E0MBK8_ORYPU</name>
<dbReference type="GO" id="GO:0005840">
    <property type="term" value="C:ribosome"/>
    <property type="evidence" value="ECO:0007669"/>
    <property type="project" value="UniProtKB-KW"/>
</dbReference>
<organism evidence="4">
    <name type="scientific">Oryza punctata</name>
    <name type="common">Red rice</name>
    <dbReference type="NCBI Taxonomy" id="4537"/>
    <lineage>
        <taxon>Eukaryota</taxon>
        <taxon>Viridiplantae</taxon>
        <taxon>Streptophyta</taxon>
        <taxon>Embryophyta</taxon>
        <taxon>Tracheophyta</taxon>
        <taxon>Spermatophyta</taxon>
        <taxon>Magnoliopsida</taxon>
        <taxon>Liliopsida</taxon>
        <taxon>Poales</taxon>
        <taxon>Poaceae</taxon>
        <taxon>BOP clade</taxon>
        <taxon>Oryzoideae</taxon>
        <taxon>Oryzeae</taxon>
        <taxon>Oryzinae</taxon>
        <taxon>Oryza</taxon>
    </lineage>
</organism>
<dbReference type="Gene3D" id="3.10.290.70">
    <property type="match status" value="1"/>
</dbReference>
<dbReference type="STRING" id="4537.A0A0E0MBK8"/>
<dbReference type="Gene3D" id="1.10.168.20">
    <property type="entry name" value="Ribosomal protein S8e, subdomain"/>
    <property type="match status" value="1"/>
</dbReference>
<reference evidence="4" key="2">
    <citation type="submission" date="2018-05" db="EMBL/GenBank/DDBJ databases">
        <title>OpunRS2 (Oryza punctata Reference Sequence Version 2).</title>
        <authorList>
            <person name="Zhang J."/>
            <person name="Kudrna D."/>
            <person name="Lee S."/>
            <person name="Talag J."/>
            <person name="Welchert J."/>
            <person name="Wing R.A."/>
        </authorList>
    </citation>
    <scope>NUCLEOTIDE SEQUENCE [LARGE SCALE GENOMIC DNA]</scope>
</reference>
<evidence type="ECO:0000313" key="5">
    <source>
        <dbReference type="Proteomes" id="UP000026962"/>
    </source>
</evidence>
<dbReference type="eggNOG" id="KOG3283">
    <property type="taxonomic scope" value="Eukaryota"/>
</dbReference>
<keyword evidence="3" id="KW-0687">Ribonucleoprotein</keyword>
<protein>
    <submittedName>
        <fullName evidence="4">Uncharacterized protein</fullName>
    </submittedName>
</protein>
<dbReference type="EnsemblPlants" id="OPUNC11G00510.1">
    <property type="protein sequence ID" value="OPUNC11G00510.1"/>
    <property type="gene ID" value="OPUNC11G00510"/>
</dbReference>
<accession>A0A0E0MBK8</accession>
<proteinExistence type="inferred from homology"/>
<dbReference type="Gramene" id="OPUNC11G00510.1">
    <property type="protein sequence ID" value="OPUNC11G00510.1"/>
    <property type="gene ID" value="OPUNC11G00510"/>
</dbReference>
<dbReference type="PANTHER" id="PTHR10394">
    <property type="entry name" value="40S RIBOSOMAL PROTEIN S8"/>
    <property type="match status" value="1"/>
</dbReference>
<dbReference type="GO" id="GO:1990904">
    <property type="term" value="C:ribonucleoprotein complex"/>
    <property type="evidence" value="ECO:0007669"/>
    <property type="project" value="UniProtKB-KW"/>
</dbReference>